<evidence type="ECO:0000313" key="3">
    <source>
        <dbReference type="Proteomes" id="UP000232145"/>
    </source>
</evidence>
<accession>A0A2N0AFF2</accession>
<evidence type="ECO:0000256" key="1">
    <source>
        <dbReference type="SAM" id="SignalP"/>
    </source>
</evidence>
<organism evidence="2 3">
    <name type="scientific">Leptospira harrisiae</name>
    <dbReference type="NCBI Taxonomy" id="2023189"/>
    <lineage>
        <taxon>Bacteria</taxon>
        <taxon>Pseudomonadati</taxon>
        <taxon>Spirochaetota</taxon>
        <taxon>Spirochaetia</taxon>
        <taxon>Leptospirales</taxon>
        <taxon>Leptospiraceae</taxon>
        <taxon>Leptospira</taxon>
    </lineage>
</organism>
<dbReference type="EMBL" id="NPDX01000008">
    <property type="protein sequence ID" value="PJZ83022.1"/>
    <property type="molecule type" value="Genomic_DNA"/>
</dbReference>
<evidence type="ECO:0000313" key="2">
    <source>
        <dbReference type="EMBL" id="PJZ83022.1"/>
    </source>
</evidence>
<keyword evidence="3" id="KW-1185">Reference proteome</keyword>
<keyword evidence="1" id="KW-0732">Signal</keyword>
<dbReference type="AlphaFoldDB" id="A0A2N0AFF2"/>
<comment type="caution">
    <text evidence="2">The sequence shown here is derived from an EMBL/GenBank/DDBJ whole genome shotgun (WGS) entry which is preliminary data.</text>
</comment>
<name>A0A2N0AFF2_9LEPT</name>
<dbReference type="OrthoDB" id="314615at2"/>
<sequence>MKSKLYPFILLSFCFYSFFLQCSGSDKKAEDPLKNTKKLALEGHKSLYYQGAFPVKGTSIKFIPPFHESTIYVMDQRIGFAGEEFSRSVLKAQESVVIIKDGTKMSWSTAGKLSAGGESVVQYLNENATKPGLFIMYASVAESYGMIGSSWERGIASHEAVIKNSESVRKEWDDWANMQLNLKDEKDNSPTTKKRFKEYKEKFQNVFETTVYGYVDLDDALKSSYDETYGDFKSGSWKRRFSEINEYRSSVSDTIFGNWKETIFSYGKDTSQELGRAKADIESIADGEGVPLALLKFLSRTAKAIFYDSVIKPIGKITILSIGYITWNGIIYPSAYITTATGSGLYCLVETFTLAGKGVVYITAPSIELALGALLNSTEVVLKESVQSMEKGAKVTSAVARKTSAYSVKTAAVVTESSGKYILAPMSLVGVTTGQTILGGGLAVSGTVTGATFSGASATAQAVTYTSTKVAAGTVGLVGTTASFGTGTSFGVYQLTKAVGIPTGVFIGSGIVLSYEFVSHMSAHSVLAVADCTYLVLSLEGGKWVVYGVKDGSKKASRMLTGAVVDLEQIRKEGGTVVKVPLEEGEVEKILGKKKKK</sequence>
<dbReference type="RefSeq" id="WP_100745090.1">
    <property type="nucleotide sequence ID" value="NZ_NPDW01000004.1"/>
</dbReference>
<dbReference type="Proteomes" id="UP000232145">
    <property type="component" value="Unassembled WGS sequence"/>
</dbReference>
<feature type="chain" id="PRO_5014734989" evidence="1">
    <location>
        <begin position="23"/>
        <end position="597"/>
    </location>
</feature>
<reference evidence="2 3" key="1">
    <citation type="submission" date="2017-07" db="EMBL/GenBank/DDBJ databases">
        <title>Leptospira spp. isolated from tropical soils.</title>
        <authorList>
            <person name="Thibeaux R."/>
            <person name="Iraola G."/>
            <person name="Ferres I."/>
            <person name="Bierque E."/>
            <person name="Girault D."/>
            <person name="Soupe-Gilbert M.-E."/>
            <person name="Picardeau M."/>
            <person name="Goarant C."/>
        </authorList>
    </citation>
    <scope>NUCLEOTIDE SEQUENCE [LARGE SCALE GENOMIC DNA]</scope>
    <source>
        <strain evidence="2 3">FH2-B-A1</strain>
    </source>
</reference>
<protein>
    <submittedName>
        <fullName evidence="2">Uncharacterized protein</fullName>
    </submittedName>
</protein>
<feature type="signal peptide" evidence="1">
    <location>
        <begin position="1"/>
        <end position="22"/>
    </location>
</feature>
<gene>
    <name evidence="2" type="ORF">CH364_18280</name>
</gene>
<proteinExistence type="predicted"/>